<sequence length="49" mass="5379">YTVQYRDSISGTWLAVPGETWPTVANTWTGDDTSSPGARFYRIIGNAAQ</sequence>
<comment type="caution">
    <text evidence="1">The sequence shown here is derived from an EMBL/GenBank/DDBJ whole genome shotgun (WGS) entry which is preliminary data.</text>
</comment>
<name>X0VN94_9ZZZZ</name>
<dbReference type="AlphaFoldDB" id="X0VN94"/>
<reference evidence="1" key="1">
    <citation type="journal article" date="2014" name="Front. Microbiol.">
        <title>High frequency of phylogenetically diverse reductive dehalogenase-homologous genes in deep subseafloor sedimentary metagenomes.</title>
        <authorList>
            <person name="Kawai M."/>
            <person name="Futagami T."/>
            <person name="Toyoda A."/>
            <person name="Takaki Y."/>
            <person name="Nishi S."/>
            <person name="Hori S."/>
            <person name="Arai W."/>
            <person name="Tsubouchi T."/>
            <person name="Morono Y."/>
            <person name="Uchiyama I."/>
            <person name="Ito T."/>
            <person name="Fujiyama A."/>
            <person name="Inagaki F."/>
            <person name="Takami H."/>
        </authorList>
    </citation>
    <scope>NUCLEOTIDE SEQUENCE</scope>
    <source>
        <strain evidence="1">Expedition CK06-06</strain>
    </source>
</reference>
<proteinExistence type="predicted"/>
<gene>
    <name evidence="1" type="ORF">S01H1_36126</name>
</gene>
<feature type="non-terminal residue" evidence="1">
    <location>
        <position position="1"/>
    </location>
</feature>
<organism evidence="1">
    <name type="scientific">marine sediment metagenome</name>
    <dbReference type="NCBI Taxonomy" id="412755"/>
    <lineage>
        <taxon>unclassified sequences</taxon>
        <taxon>metagenomes</taxon>
        <taxon>ecological metagenomes</taxon>
    </lineage>
</organism>
<protein>
    <submittedName>
        <fullName evidence="1">Uncharacterized protein</fullName>
    </submittedName>
</protein>
<accession>X0VN94</accession>
<dbReference type="EMBL" id="BARS01022610">
    <property type="protein sequence ID" value="GAG02001.1"/>
    <property type="molecule type" value="Genomic_DNA"/>
</dbReference>
<evidence type="ECO:0000313" key="1">
    <source>
        <dbReference type="EMBL" id="GAG02001.1"/>
    </source>
</evidence>